<organism evidence="10 11">
    <name type="scientific">Ectobacillus funiculus</name>
    <dbReference type="NCBI Taxonomy" id="137993"/>
    <lineage>
        <taxon>Bacteria</taxon>
        <taxon>Bacillati</taxon>
        <taxon>Bacillota</taxon>
        <taxon>Bacilli</taxon>
        <taxon>Bacillales</taxon>
        <taxon>Bacillaceae</taxon>
        <taxon>Ectobacillus</taxon>
    </lineage>
</organism>
<evidence type="ECO:0000256" key="4">
    <source>
        <dbReference type="ARBA" id="ARBA00022729"/>
    </source>
</evidence>
<accession>A0ABV5WJ71</accession>
<sequence length="394" mass="44315">MRKFITPLIMVMIIPCLAGCWNRVEVNDIAIVTAIGLDRMENGDIRLSLQIGIPANLGPIGAGGGNKGGKGTFVISETGETIADAYRKLQEKIARRIFFSHSRVLIIGEKLARNGVSQIIDFFPRYKEPRMNSFIMFTKGQASELLRSKSKLENVSSEETRELNKLNVGLKVSIKGFWEMMLAEGINPTAPAVNLKYLEVKNKSESKTEHSPSEKTQSIVGAAVFKKDKLVGWMNEAETRGILWLRNTLEAGVITVNIPKKRGGGKISAKIISTKTDINPKFQGGQLTIEVNTRSEMIVVESTSKMNLTKTKMIEILQSKLEEDIRNKIQLALDKAQKQFHSDIFGFGRAVYQTYPKVWNRKYKKRWDEEFPKLNVTIKPKVEVKRIGLTIETK</sequence>
<keyword evidence="5" id="KW-0472">Membrane</keyword>
<comment type="subcellular location">
    <subcellularLocation>
        <location evidence="1">Membrane</location>
        <topology evidence="1">Lipid-anchor</topology>
    </subcellularLocation>
</comment>
<keyword evidence="3" id="KW-0309">Germination</keyword>
<reference evidence="10 11" key="1">
    <citation type="submission" date="2024-09" db="EMBL/GenBank/DDBJ databases">
        <authorList>
            <person name="Sun Q."/>
            <person name="Mori K."/>
        </authorList>
    </citation>
    <scope>NUCLEOTIDE SEQUENCE [LARGE SCALE GENOMIC DNA]</scope>
    <source>
        <strain evidence="10 11">JCM 11201</strain>
    </source>
</reference>
<evidence type="ECO:0000259" key="8">
    <source>
        <dbReference type="Pfam" id="PF05504"/>
    </source>
</evidence>
<dbReference type="NCBIfam" id="TIGR02887">
    <property type="entry name" value="spore_ger_x_C"/>
    <property type="match status" value="1"/>
</dbReference>
<evidence type="ECO:0000256" key="6">
    <source>
        <dbReference type="ARBA" id="ARBA00023139"/>
    </source>
</evidence>
<evidence type="ECO:0000256" key="5">
    <source>
        <dbReference type="ARBA" id="ARBA00023136"/>
    </source>
</evidence>
<evidence type="ECO:0000256" key="7">
    <source>
        <dbReference type="ARBA" id="ARBA00023288"/>
    </source>
</evidence>
<comment type="caution">
    <text evidence="10">The sequence shown here is derived from an EMBL/GenBank/DDBJ whole genome shotgun (WGS) entry which is preliminary data.</text>
</comment>
<evidence type="ECO:0000313" key="11">
    <source>
        <dbReference type="Proteomes" id="UP001589609"/>
    </source>
</evidence>
<name>A0ABV5WJ71_9BACI</name>
<dbReference type="Pfam" id="PF05504">
    <property type="entry name" value="Spore_GerAC"/>
    <property type="match status" value="1"/>
</dbReference>
<dbReference type="Proteomes" id="UP001589609">
    <property type="component" value="Unassembled WGS sequence"/>
</dbReference>
<comment type="similarity">
    <text evidence="2">Belongs to the GerABKC lipoprotein family.</text>
</comment>
<dbReference type="RefSeq" id="WP_379950576.1">
    <property type="nucleotide sequence ID" value="NZ_JBHMAF010000120.1"/>
</dbReference>
<proteinExistence type="inferred from homology"/>
<dbReference type="Pfam" id="PF25198">
    <property type="entry name" value="Spore_GerAC_N"/>
    <property type="match status" value="1"/>
</dbReference>
<dbReference type="EMBL" id="JBHMAF010000120">
    <property type="protein sequence ID" value="MFB9760253.1"/>
    <property type="molecule type" value="Genomic_DNA"/>
</dbReference>
<dbReference type="InterPro" id="IPR008844">
    <property type="entry name" value="Spore_GerAC-like"/>
</dbReference>
<dbReference type="InterPro" id="IPR046953">
    <property type="entry name" value="Spore_GerAC-like_C"/>
</dbReference>
<evidence type="ECO:0000256" key="3">
    <source>
        <dbReference type="ARBA" id="ARBA00022544"/>
    </source>
</evidence>
<evidence type="ECO:0000259" key="9">
    <source>
        <dbReference type="Pfam" id="PF25198"/>
    </source>
</evidence>
<gene>
    <name evidence="10" type="ORF">ACFFMS_17980</name>
</gene>
<feature type="domain" description="Spore germination protein N-terminal" evidence="9">
    <location>
        <begin position="22"/>
        <end position="194"/>
    </location>
</feature>
<keyword evidence="6" id="KW-0564">Palmitate</keyword>
<keyword evidence="11" id="KW-1185">Reference proteome</keyword>
<dbReference type="Gene3D" id="6.20.190.10">
    <property type="entry name" value="Nutrient germinant receptor protein C, domain 1"/>
    <property type="match status" value="1"/>
</dbReference>
<keyword evidence="7" id="KW-0449">Lipoprotein</keyword>
<evidence type="ECO:0000313" key="10">
    <source>
        <dbReference type="EMBL" id="MFB9760253.1"/>
    </source>
</evidence>
<keyword evidence="4" id="KW-0732">Signal</keyword>
<dbReference type="PANTHER" id="PTHR35789:SF1">
    <property type="entry name" value="SPORE GERMINATION PROTEIN B3"/>
    <property type="match status" value="1"/>
</dbReference>
<dbReference type="Gene3D" id="3.30.300.210">
    <property type="entry name" value="Nutrient germinant receptor protein C, domain 3"/>
    <property type="match status" value="1"/>
</dbReference>
<dbReference type="InterPro" id="IPR057336">
    <property type="entry name" value="GerAC_N"/>
</dbReference>
<evidence type="ECO:0000256" key="2">
    <source>
        <dbReference type="ARBA" id="ARBA00007886"/>
    </source>
</evidence>
<dbReference type="InterPro" id="IPR038501">
    <property type="entry name" value="Spore_GerAC_C_sf"/>
</dbReference>
<evidence type="ECO:0000256" key="1">
    <source>
        <dbReference type="ARBA" id="ARBA00004635"/>
    </source>
</evidence>
<dbReference type="PANTHER" id="PTHR35789">
    <property type="entry name" value="SPORE GERMINATION PROTEIN B3"/>
    <property type="match status" value="1"/>
</dbReference>
<protein>
    <submittedName>
        <fullName evidence="10">Ger(X)C family spore germination protein</fullName>
    </submittedName>
</protein>
<feature type="domain" description="Spore germination GerAC-like C-terminal" evidence="8">
    <location>
        <begin position="221"/>
        <end position="388"/>
    </location>
</feature>